<dbReference type="Pfam" id="PF00528">
    <property type="entry name" value="BPD_transp_1"/>
    <property type="match status" value="1"/>
</dbReference>
<evidence type="ECO:0000256" key="3">
    <source>
        <dbReference type="ARBA" id="ARBA00022475"/>
    </source>
</evidence>
<evidence type="ECO:0000256" key="8">
    <source>
        <dbReference type="SAM" id="Phobius"/>
    </source>
</evidence>
<sequence length="237" mass="25615">MDSFILLGFGDTGWGDEMLRAALVTILVSLSAMAIGLLVSVFATMSKLSSNGFIRSIGNTYTTVVRGIPELLVIYLLYFGANNAIMGVAKKLFGYNQYIELPVFLIAAIAVGIISGAYSTEVIRGAFLAVPKGQIEASKSVGMNKFLIFRRILIPQVLRYALPGLGNVWQLTLKDTALIMVTGVVEIMRQAHVAAGSTYSPFTFYITAALLYLVLTSVSSRVLNSAESWANKGVRRA</sequence>
<dbReference type="EMBL" id="UINC01006085">
    <property type="protein sequence ID" value="SVA25380.1"/>
    <property type="molecule type" value="Genomic_DNA"/>
</dbReference>
<gene>
    <name evidence="10" type="ORF">METZ01_LOCUS78234</name>
</gene>
<dbReference type="PANTHER" id="PTHR30133">
    <property type="entry name" value="CATIONIC AMINO ACID TRANSPORTER, MEMBRANE COMPONENT"/>
    <property type="match status" value="1"/>
</dbReference>
<dbReference type="InterPro" id="IPR000515">
    <property type="entry name" value="MetI-like"/>
</dbReference>
<evidence type="ECO:0000259" key="9">
    <source>
        <dbReference type="PROSITE" id="PS50928"/>
    </source>
</evidence>
<reference evidence="10" key="1">
    <citation type="submission" date="2018-05" db="EMBL/GenBank/DDBJ databases">
        <authorList>
            <person name="Lanie J.A."/>
            <person name="Ng W.-L."/>
            <person name="Kazmierczak K.M."/>
            <person name="Andrzejewski T.M."/>
            <person name="Davidsen T.M."/>
            <person name="Wayne K.J."/>
            <person name="Tettelin H."/>
            <person name="Glass J.I."/>
            <person name="Rusch D."/>
            <person name="Podicherti R."/>
            <person name="Tsui H.-C.T."/>
            <person name="Winkler M.E."/>
        </authorList>
    </citation>
    <scope>NUCLEOTIDE SEQUENCE</scope>
</reference>
<keyword evidence="6 8" id="KW-1133">Transmembrane helix</keyword>
<dbReference type="InterPro" id="IPR010065">
    <property type="entry name" value="AA_ABC_transptr_permease_3TM"/>
</dbReference>
<dbReference type="NCBIfam" id="TIGR01726">
    <property type="entry name" value="HEQRo_perm_3TM"/>
    <property type="match status" value="1"/>
</dbReference>
<evidence type="ECO:0000256" key="1">
    <source>
        <dbReference type="ARBA" id="ARBA00004651"/>
    </source>
</evidence>
<dbReference type="SUPFAM" id="SSF161098">
    <property type="entry name" value="MetI-like"/>
    <property type="match status" value="1"/>
</dbReference>
<name>A0A381UB26_9ZZZZ</name>
<dbReference type="AlphaFoldDB" id="A0A381UB26"/>
<evidence type="ECO:0000256" key="7">
    <source>
        <dbReference type="ARBA" id="ARBA00023136"/>
    </source>
</evidence>
<feature type="domain" description="ABC transmembrane type-1" evidence="9">
    <location>
        <begin position="18"/>
        <end position="223"/>
    </location>
</feature>
<proteinExistence type="predicted"/>
<dbReference type="CDD" id="cd06261">
    <property type="entry name" value="TM_PBP2"/>
    <property type="match status" value="1"/>
</dbReference>
<evidence type="ECO:0000256" key="4">
    <source>
        <dbReference type="ARBA" id="ARBA00022519"/>
    </source>
</evidence>
<comment type="subcellular location">
    <subcellularLocation>
        <location evidence="1">Cell membrane</location>
        <topology evidence="1">Multi-pass membrane protein</topology>
    </subcellularLocation>
</comment>
<organism evidence="10">
    <name type="scientific">marine metagenome</name>
    <dbReference type="NCBI Taxonomy" id="408172"/>
    <lineage>
        <taxon>unclassified sequences</taxon>
        <taxon>metagenomes</taxon>
        <taxon>ecological metagenomes</taxon>
    </lineage>
</organism>
<accession>A0A381UB26</accession>
<feature type="transmembrane region" description="Helical" evidence="8">
    <location>
        <begin position="101"/>
        <end position="118"/>
    </location>
</feature>
<dbReference type="PANTHER" id="PTHR30133:SF2">
    <property type="entry name" value="ARGININE ABC TRANSPORTER PERMEASE PROTEIN ARTQ"/>
    <property type="match status" value="1"/>
</dbReference>
<dbReference type="InterPro" id="IPR051613">
    <property type="entry name" value="ABC_transp_permease_HisMQ"/>
</dbReference>
<dbReference type="GO" id="GO:0022857">
    <property type="term" value="F:transmembrane transporter activity"/>
    <property type="evidence" value="ECO:0007669"/>
    <property type="project" value="InterPro"/>
</dbReference>
<dbReference type="GO" id="GO:0043190">
    <property type="term" value="C:ATP-binding cassette (ABC) transporter complex"/>
    <property type="evidence" value="ECO:0007669"/>
    <property type="project" value="InterPro"/>
</dbReference>
<evidence type="ECO:0000256" key="6">
    <source>
        <dbReference type="ARBA" id="ARBA00022989"/>
    </source>
</evidence>
<keyword evidence="3" id="KW-1003">Cell membrane</keyword>
<keyword evidence="2" id="KW-0813">Transport</keyword>
<dbReference type="Gene3D" id="1.10.3720.10">
    <property type="entry name" value="MetI-like"/>
    <property type="match status" value="1"/>
</dbReference>
<keyword evidence="4" id="KW-0997">Cell inner membrane</keyword>
<dbReference type="PROSITE" id="PS50928">
    <property type="entry name" value="ABC_TM1"/>
    <property type="match status" value="1"/>
</dbReference>
<dbReference type="InterPro" id="IPR035906">
    <property type="entry name" value="MetI-like_sf"/>
</dbReference>
<feature type="transmembrane region" description="Helical" evidence="8">
    <location>
        <begin position="202"/>
        <end position="223"/>
    </location>
</feature>
<keyword evidence="7 8" id="KW-0472">Membrane</keyword>
<evidence type="ECO:0000256" key="2">
    <source>
        <dbReference type="ARBA" id="ARBA00022448"/>
    </source>
</evidence>
<keyword evidence="5 8" id="KW-0812">Transmembrane</keyword>
<evidence type="ECO:0000256" key="5">
    <source>
        <dbReference type="ARBA" id="ARBA00022692"/>
    </source>
</evidence>
<evidence type="ECO:0000313" key="10">
    <source>
        <dbReference type="EMBL" id="SVA25380.1"/>
    </source>
</evidence>
<feature type="transmembrane region" description="Helical" evidence="8">
    <location>
        <begin position="71"/>
        <end position="89"/>
    </location>
</feature>
<feature type="transmembrane region" description="Helical" evidence="8">
    <location>
        <begin position="21"/>
        <end position="43"/>
    </location>
</feature>
<protein>
    <recommendedName>
        <fullName evidence="9">ABC transmembrane type-1 domain-containing protein</fullName>
    </recommendedName>
</protein>